<dbReference type="Gene3D" id="3.40.50.2000">
    <property type="entry name" value="Glycogen Phosphorylase B"/>
    <property type="match status" value="2"/>
</dbReference>
<keyword evidence="2" id="KW-0328">Glycosyltransferase</keyword>
<dbReference type="EMBL" id="PGOL01003458">
    <property type="protein sequence ID" value="PKI41036.1"/>
    <property type="molecule type" value="Genomic_DNA"/>
</dbReference>
<protein>
    <submittedName>
        <fullName evidence="5">Uncharacterized protein</fullName>
    </submittedName>
</protein>
<dbReference type="PANTHER" id="PTHR11926">
    <property type="entry name" value="GLUCOSYL/GLUCURONOSYL TRANSFERASES"/>
    <property type="match status" value="1"/>
</dbReference>
<dbReference type="GO" id="GO:0080043">
    <property type="term" value="F:quercetin 3-O-glucosyltransferase activity"/>
    <property type="evidence" value="ECO:0007669"/>
    <property type="project" value="TreeGrafter"/>
</dbReference>
<gene>
    <name evidence="5" type="ORF">CRG98_038564</name>
</gene>
<keyword evidence="3" id="KW-0808">Transferase</keyword>
<comment type="similarity">
    <text evidence="1">Belongs to the UDP-glycosyltransferase family.</text>
</comment>
<proteinExistence type="inferred from homology"/>
<dbReference type="Pfam" id="PF00201">
    <property type="entry name" value="UDPGT"/>
    <property type="match status" value="1"/>
</dbReference>
<dbReference type="GO" id="GO:0080044">
    <property type="term" value="F:quercetin 7-O-glucosyltransferase activity"/>
    <property type="evidence" value="ECO:0007669"/>
    <property type="project" value="TreeGrafter"/>
</dbReference>
<feature type="region of interest" description="Disordered" evidence="4">
    <location>
        <begin position="126"/>
        <end position="147"/>
    </location>
</feature>
<organism evidence="5 6">
    <name type="scientific">Punica granatum</name>
    <name type="common">Pomegranate</name>
    <dbReference type="NCBI Taxonomy" id="22663"/>
    <lineage>
        <taxon>Eukaryota</taxon>
        <taxon>Viridiplantae</taxon>
        <taxon>Streptophyta</taxon>
        <taxon>Embryophyta</taxon>
        <taxon>Tracheophyta</taxon>
        <taxon>Spermatophyta</taxon>
        <taxon>Magnoliopsida</taxon>
        <taxon>eudicotyledons</taxon>
        <taxon>Gunneridae</taxon>
        <taxon>Pentapetalae</taxon>
        <taxon>rosids</taxon>
        <taxon>malvids</taxon>
        <taxon>Myrtales</taxon>
        <taxon>Lythraceae</taxon>
        <taxon>Punica</taxon>
    </lineage>
</organism>
<evidence type="ECO:0000313" key="6">
    <source>
        <dbReference type="Proteomes" id="UP000233551"/>
    </source>
</evidence>
<dbReference type="Proteomes" id="UP000233551">
    <property type="component" value="Unassembled WGS sequence"/>
</dbReference>
<evidence type="ECO:0000256" key="2">
    <source>
        <dbReference type="ARBA" id="ARBA00022676"/>
    </source>
</evidence>
<accession>A0A2I0ICC1</accession>
<keyword evidence="6" id="KW-1185">Reference proteome</keyword>
<name>A0A2I0ICC1_PUNGR</name>
<dbReference type="AlphaFoldDB" id="A0A2I0ICC1"/>
<evidence type="ECO:0000256" key="3">
    <source>
        <dbReference type="ARBA" id="ARBA00022679"/>
    </source>
</evidence>
<dbReference type="SUPFAM" id="SSF53756">
    <property type="entry name" value="UDP-Glycosyltransferase/glycogen phosphorylase"/>
    <property type="match status" value="2"/>
</dbReference>
<sequence>MKVILVPYPAQRHVTPMLQLAAALISRGFEPVLVVLEHIHRKPDGAQDFFDIEAAMETQLEWLVSKFDDGKYGNGVALMVLVVTAIDIPNMVREGVMSHSGIPLHEGALLPVCFPNQPTLTTEDLPGLIGSKSSRKEGSTSGAEQWTGVDPWAPELEILQNEEVGCFMTHCGWSSTMDAIQCKKRLVCFPVAGDQFVNCKYIVEVSKIEVRIRGERD</sequence>
<reference evidence="5 6" key="1">
    <citation type="submission" date="2017-11" db="EMBL/GenBank/DDBJ databases">
        <title>De-novo sequencing of pomegranate (Punica granatum L.) genome.</title>
        <authorList>
            <person name="Akparov Z."/>
            <person name="Amiraslanov A."/>
            <person name="Hajiyeva S."/>
            <person name="Abbasov M."/>
            <person name="Kaur K."/>
            <person name="Hamwieh A."/>
            <person name="Solovyev V."/>
            <person name="Salamov A."/>
            <person name="Braich B."/>
            <person name="Kosarev P."/>
            <person name="Mahmoud A."/>
            <person name="Hajiyev E."/>
            <person name="Babayeva S."/>
            <person name="Izzatullayeva V."/>
            <person name="Mammadov A."/>
            <person name="Mammadov A."/>
            <person name="Sharifova S."/>
            <person name="Ojaghi J."/>
            <person name="Eynullazada K."/>
            <person name="Bayramov B."/>
            <person name="Abdulazimova A."/>
            <person name="Shahmuradov I."/>
        </authorList>
    </citation>
    <scope>NUCLEOTIDE SEQUENCE [LARGE SCALE GENOMIC DNA]</scope>
    <source>
        <strain evidence="6">cv. AG2017</strain>
        <tissue evidence="5">Leaf</tissue>
    </source>
</reference>
<evidence type="ECO:0000313" key="5">
    <source>
        <dbReference type="EMBL" id="PKI41036.1"/>
    </source>
</evidence>
<dbReference type="PANTHER" id="PTHR11926:SF1402">
    <property type="entry name" value="GLYCOSYLTRANSFERASE"/>
    <property type="match status" value="1"/>
</dbReference>
<comment type="caution">
    <text evidence="5">The sequence shown here is derived from an EMBL/GenBank/DDBJ whole genome shotgun (WGS) entry which is preliminary data.</text>
</comment>
<evidence type="ECO:0000256" key="1">
    <source>
        <dbReference type="ARBA" id="ARBA00009995"/>
    </source>
</evidence>
<evidence type="ECO:0000256" key="4">
    <source>
        <dbReference type="SAM" id="MobiDB-lite"/>
    </source>
</evidence>
<dbReference type="InterPro" id="IPR002213">
    <property type="entry name" value="UDP_glucos_trans"/>
</dbReference>